<sequence length="317" mass="34395">MRIPGGLRIVESGIGVCLHETDLESTVPALCYGRGRLSQTGRAMAGCEKRWDAAAVEPVRRFAAPQFSVELLPKQSYETAYIAEHAAIGFAFERQCGVHAFASSRILPFQRPPNTLSCVPPGCDVYSTSTDGGEYLVVVPGLARSTFDLGPVDTRVDAAAIAAAYAIRRTLLRGTHCHEELEPHIYALCESVELASSRLRASRPSARSMTAARLRKLADYIDANLHRSLGVTELAAVVELSEGFFIRAFKAAIGKSPHDHLIDCRLARARALLAHSPYDLREVALASGFSSHAHMTRLFHARLGLAPSALRSGLARH</sequence>
<dbReference type="STRING" id="1770053.SAMN05216551_11364"/>
<dbReference type="SUPFAM" id="SSF46689">
    <property type="entry name" value="Homeodomain-like"/>
    <property type="match status" value="2"/>
</dbReference>
<dbReference type="PROSITE" id="PS01124">
    <property type="entry name" value="HTH_ARAC_FAMILY_2"/>
    <property type="match status" value="1"/>
</dbReference>
<evidence type="ECO:0000313" key="5">
    <source>
        <dbReference type="EMBL" id="SDV50743.1"/>
    </source>
</evidence>
<dbReference type="InterPro" id="IPR050204">
    <property type="entry name" value="AraC_XylS_family_regulators"/>
</dbReference>
<dbReference type="PANTHER" id="PTHR46796">
    <property type="entry name" value="HTH-TYPE TRANSCRIPTIONAL ACTIVATOR RHAS-RELATED"/>
    <property type="match status" value="1"/>
</dbReference>
<gene>
    <name evidence="5" type="ORF">SAMN05216551_11364</name>
</gene>
<evidence type="ECO:0000256" key="2">
    <source>
        <dbReference type="ARBA" id="ARBA00023125"/>
    </source>
</evidence>
<dbReference type="InterPro" id="IPR009057">
    <property type="entry name" value="Homeodomain-like_sf"/>
</dbReference>
<keyword evidence="3" id="KW-0804">Transcription</keyword>
<proteinExistence type="predicted"/>
<evidence type="ECO:0000256" key="1">
    <source>
        <dbReference type="ARBA" id="ARBA00023015"/>
    </source>
</evidence>
<dbReference type="AlphaFoldDB" id="A0A1H2PU93"/>
<evidence type="ECO:0000256" key="3">
    <source>
        <dbReference type="ARBA" id="ARBA00023163"/>
    </source>
</evidence>
<evidence type="ECO:0000259" key="4">
    <source>
        <dbReference type="PROSITE" id="PS01124"/>
    </source>
</evidence>
<dbReference type="GO" id="GO:0003700">
    <property type="term" value="F:DNA-binding transcription factor activity"/>
    <property type="evidence" value="ECO:0007669"/>
    <property type="project" value="InterPro"/>
</dbReference>
<dbReference type="GO" id="GO:0043565">
    <property type="term" value="F:sequence-specific DNA binding"/>
    <property type="evidence" value="ECO:0007669"/>
    <property type="project" value="InterPro"/>
</dbReference>
<dbReference type="Gene3D" id="1.10.10.60">
    <property type="entry name" value="Homeodomain-like"/>
    <property type="match status" value="1"/>
</dbReference>
<protein>
    <submittedName>
        <fullName evidence="5">AraC family transcriptional regulator</fullName>
    </submittedName>
</protein>
<dbReference type="Pfam" id="PF12833">
    <property type="entry name" value="HTH_18"/>
    <property type="match status" value="1"/>
</dbReference>
<organism evidence="5 6">
    <name type="scientific">Chitinasiproducens palmae</name>
    <dbReference type="NCBI Taxonomy" id="1770053"/>
    <lineage>
        <taxon>Bacteria</taxon>
        <taxon>Pseudomonadati</taxon>
        <taxon>Pseudomonadota</taxon>
        <taxon>Betaproteobacteria</taxon>
        <taxon>Burkholderiales</taxon>
        <taxon>Burkholderiaceae</taxon>
        <taxon>Chitinasiproducens</taxon>
    </lineage>
</organism>
<accession>A0A1H2PU93</accession>
<dbReference type="InterPro" id="IPR018060">
    <property type="entry name" value="HTH_AraC"/>
</dbReference>
<dbReference type="PANTHER" id="PTHR46796:SF6">
    <property type="entry name" value="ARAC SUBFAMILY"/>
    <property type="match status" value="1"/>
</dbReference>
<feature type="domain" description="HTH araC/xylS-type" evidence="4">
    <location>
        <begin position="215"/>
        <end position="313"/>
    </location>
</feature>
<dbReference type="SMART" id="SM00342">
    <property type="entry name" value="HTH_ARAC"/>
    <property type="match status" value="1"/>
</dbReference>
<evidence type="ECO:0000313" key="6">
    <source>
        <dbReference type="Proteomes" id="UP000243719"/>
    </source>
</evidence>
<keyword evidence="2" id="KW-0238">DNA-binding</keyword>
<keyword evidence="1" id="KW-0805">Transcription regulation</keyword>
<keyword evidence="6" id="KW-1185">Reference proteome</keyword>
<reference evidence="6" key="1">
    <citation type="submission" date="2016-09" db="EMBL/GenBank/DDBJ databases">
        <authorList>
            <person name="Varghese N."/>
            <person name="Submissions S."/>
        </authorList>
    </citation>
    <scope>NUCLEOTIDE SEQUENCE [LARGE SCALE GENOMIC DNA]</scope>
    <source>
        <strain evidence="6">JS23</strain>
    </source>
</reference>
<dbReference type="Proteomes" id="UP000243719">
    <property type="component" value="Unassembled WGS sequence"/>
</dbReference>
<name>A0A1H2PU93_9BURK</name>
<dbReference type="EMBL" id="FNLO01000013">
    <property type="protein sequence ID" value="SDV50743.1"/>
    <property type="molecule type" value="Genomic_DNA"/>
</dbReference>